<evidence type="ECO:0000259" key="15">
    <source>
        <dbReference type="Pfam" id="PF04116"/>
    </source>
</evidence>
<feature type="domain" description="Fatty acid hydroxylase" evidence="15">
    <location>
        <begin position="75"/>
        <end position="209"/>
    </location>
</feature>
<dbReference type="PANTHER" id="PTHR12863">
    <property type="entry name" value="FATTY ACID HYDROXYLASE"/>
    <property type="match status" value="1"/>
</dbReference>
<keyword evidence="7" id="KW-0276">Fatty acid metabolism</keyword>
<evidence type="ECO:0000313" key="17">
    <source>
        <dbReference type="Proteomes" id="UP000323242"/>
    </source>
</evidence>
<accession>A0A5D4JHJ3</accession>
<name>A0A5D4JHJ3_9ACTN</name>
<dbReference type="Proteomes" id="UP000323242">
    <property type="component" value="Unassembled WGS sequence"/>
</dbReference>
<keyword evidence="9 14" id="KW-1133">Transmembrane helix</keyword>
<evidence type="ECO:0000256" key="5">
    <source>
        <dbReference type="ARBA" id="ARBA00022723"/>
    </source>
</evidence>
<evidence type="ECO:0000256" key="12">
    <source>
        <dbReference type="ARBA" id="ARBA00023136"/>
    </source>
</evidence>
<proteinExistence type="predicted"/>
<dbReference type="RefSeq" id="WP_055643630.1">
    <property type="nucleotide sequence ID" value="NZ_VSZQ01000074.1"/>
</dbReference>
<evidence type="ECO:0000256" key="13">
    <source>
        <dbReference type="ARBA" id="ARBA00023160"/>
    </source>
</evidence>
<keyword evidence="10" id="KW-0560">Oxidoreductase</keyword>
<comment type="subcellular location">
    <subcellularLocation>
        <location evidence="2">Endoplasmic reticulum membrane</location>
        <topology evidence="2">Multi-pass membrane protein</topology>
    </subcellularLocation>
</comment>
<keyword evidence="5" id="KW-0479">Metal-binding</keyword>
<dbReference type="GO" id="GO:0080132">
    <property type="term" value="F:fatty acid 2-hydroxylase activity"/>
    <property type="evidence" value="ECO:0007669"/>
    <property type="project" value="InterPro"/>
</dbReference>
<evidence type="ECO:0000256" key="8">
    <source>
        <dbReference type="ARBA" id="ARBA00022833"/>
    </source>
</evidence>
<gene>
    <name evidence="16" type="ORF">FY004_15725</name>
</gene>
<evidence type="ECO:0000256" key="11">
    <source>
        <dbReference type="ARBA" id="ARBA00023098"/>
    </source>
</evidence>
<dbReference type="AlphaFoldDB" id="A0A5D4JHJ3"/>
<feature type="transmembrane region" description="Helical" evidence="14">
    <location>
        <begin position="145"/>
        <end position="167"/>
    </location>
</feature>
<comment type="caution">
    <text evidence="16">The sequence shown here is derived from an EMBL/GenBank/DDBJ whole genome shotgun (WGS) entry which is preliminary data.</text>
</comment>
<dbReference type="EMBL" id="VSZQ01000074">
    <property type="protein sequence ID" value="TYR63670.1"/>
    <property type="molecule type" value="Genomic_DNA"/>
</dbReference>
<evidence type="ECO:0000256" key="1">
    <source>
        <dbReference type="ARBA" id="ARBA00001947"/>
    </source>
</evidence>
<evidence type="ECO:0000256" key="3">
    <source>
        <dbReference type="ARBA" id="ARBA00022516"/>
    </source>
</evidence>
<evidence type="ECO:0000256" key="9">
    <source>
        <dbReference type="ARBA" id="ARBA00022989"/>
    </source>
</evidence>
<evidence type="ECO:0000256" key="10">
    <source>
        <dbReference type="ARBA" id="ARBA00023002"/>
    </source>
</evidence>
<evidence type="ECO:0000256" key="6">
    <source>
        <dbReference type="ARBA" id="ARBA00022824"/>
    </source>
</evidence>
<dbReference type="PANTHER" id="PTHR12863:SF1">
    <property type="entry name" value="FATTY ACID 2-HYDROXYLASE"/>
    <property type="match status" value="1"/>
</dbReference>
<keyword evidence="8" id="KW-0862">Zinc</keyword>
<evidence type="ECO:0000313" key="16">
    <source>
        <dbReference type="EMBL" id="TYR63670.1"/>
    </source>
</evidence>
<evidence type="ECO:0000256" key="2">
    <source>
        <dbReference type="ARBA" id="ARBA00004477"/>
    </source>
</evidence>
<reference evidence="16 17" key="1">
    <citation type="submission" date="2019-08" db="EMBL/GenBank/DDBJ databases">
        <title>Draft genome for granaticin producer strain Streptomyces parvus C05.</title>
        <authorList>
            <person name="Gonzalez-Pimentel J.L."/>
        </authorList>
    </citation>
    <scope>NUCLEOTIDE SEQUENCE [LARGE SCALE GENOMIC DNA]</scope>
    <source>
        <strain evidence="16 17">C05</strain>
    </source>
</reference>
<sequence length="226" mass="25097">MTSAPPTPNTSSSKGAVRRGNAPAVVGWRWLDNLIHVHPATTVAMFTPVIAAGIWLAVTREQADNWALAGWAGAGYLTWTLSEYWGHRIVLHYEPEKGFGARLHYILHGVHHDYPQDARRSILSPILSIPMVGGTIYLASGLGSLPLTFGAGYTFGYLTYDLFHLYLHHAKPKNRLMRHLRSLHMRHHFRDDTRGFGISAPYWDEIFGTSIARESRTTTGPGGQAA</sequence>
<feature type="transmembrane region" description="Helical" evidence="14">
    <location>
        <begin position="122"/>
        <end position="139"/>
    </location>
</feature>
<dbReference type="InterPro" id="IPR014430">
    <property type="entry name" value="Scs7"/>
</dbReference>
<dbReference type="GeneID" id="95689505"/>
<protein>
    <recommendedName>
        <fullName evidence="15">Fatty acid hydroxylase domain-containing protein</fullName>
    </recommendedName>
</protein>
<keyword evidence="6" id="KW-0256">Endoplasmic reticulum</keyword>
<dbReference type="GO" id="GO:0016020">
    <property type="term" value="C:membrane"/>
    <property type="evidence" value="ECO:0007669"/>
    <property type="project" value="InterPro"/>
</dbReference>
<dbReference type="GO" id="GO:0006633">
    <property type="term" value="P:fatty acid biosynthetic process"/>
    <property type="evidence" value="ECO:0007669"/>
    <property type="project" value="UniProtKB-KW"/>
</dbReference>
<dbReference type="Pfam" id="PF04116">
    <property type="entry name" value="FA_hydroxylase"/>
    <property type="match status" value="1"/>
</dbReference>
<keyword evidence="17" id="KW-1185">Reference proteome</keyword>
<feature type="transmembrane region" description="Helical" evidence="14">
    <location>
        <begin position="37"/>
        <end position="58"/>
    </location>
</feature>
<evidence type="ECO:0000256" key="7">
    <source>
        <dbReference type="ARBA" id="ARBA00022832"/>
    </source>
</evidence>
<keyword evidence="13" id="KW-0275">Fatty acid biosynthesis</keyword>
<keyword evidence="12 14" id="KW-0472">Membrane</keyword>
<dbReference type="GO" id="GO:0005506">
    <property type="term" value="F:iron ion binding"/>
    <property type="evidence" value="ECO:0007669"/>
    <property type="project" value="InterPro"/>
</dbReference>
<dbReference type="InterPro" id="IPR006694">
    <property type="entry name" value="Fatty_acid_hydroxylase"/>
</dbReference>
<keyword evidence="3" id="KW-0444">Lipid biosynthesis</keyword>
<organism evidence="16 17">
    <name type="scientific">Streptomyces parvus</name>
    <dbReference type="NCBI Taxonomy" id="66428"/>
    <lineage>
        <taxon>Bacteria</taxon>
        <taxon>Bacillati</taxon>
        <taxon>Actinomycetota</taxon>
        <taxon>Actinomycetes</taxon>
        <taxon>Kitasatosporales</taxon>
        <taxon>Streptomycetaceae</taxon>
        <taxon>Streptomyces</taxon>
    </lineage>
</organism>
<evidence type="ECO:0000256" key="14">
    <source>
        <dbReference type="SAM" id="Phobius"/>
    </source>
</evidence>
<evidence type="ECO:0000256" key="4">
    <source>
        <dbReference type="ARBA" id="ARBA00022692"/>
    </source>
</evidence>
<keyword evidence="11" id="KW-0443">Lipid metabolism</keyword>
<comment type="cofactor">
    <cofactor evidence="1">
        <name>Zn(2+)</name>
        <dbReference type="ChEBI" id="CHEBI:29105"/>
    </cofactor>
</comment>
<keyword evidence="4 14" id="KW-0812">Transmembrane</keyword>